<dbReference type="InterPro" id="IPR007197">
    <property type="entry name" value="rSAM"/>
</dbReference>
<dbReference type="SFLD" id="SFLDG01067">
    <property type="entry name" value="SPASM/twitch_domain_containing"/>
    <property type="match status" value="1"/>
</dbReference>
<evidence type="ECO:0000256" key="2">
    <source>
        <dbReference type="ARBA" id="ARBA00022485"/>
    </source>
</evidence>
<protein>
    <submittedName>
        <fullName evidence="9">Radical SAM protein</fullName>
    </submittedName>
</protein>
<keyword evidence="3" id="KW-0949">S-adenosyl-L-methionine</keyword>
<evidence type="ECO:0000259" key="8">
    <source>
        <dbReference type="Pfam" id="PF04055"/>
    </source>
</evidence>
<dbReference type="PANTHER" id="PTHR43273:SF3">
    <property type="entry name" value="ANAEROBIC SULFATASE-MATURATING ENZYME HOMOLOG ASLB-RELATED"/>
    <property type="match status" value="1"/>
</dbReference>
<dbReference type="Gene3D" id="3.20.20.70">
    <property type="entry name" value="Aldolase class I"/>
    <property type="match status" value="1"/>
</dbReference>
<evidence type="ECO:0000256" key="7">
    <source>
        <dbReference type="ARBA" id="ARBA00023601"/>
    </source>
</evidence>
<keyword evidence="10" id="KW-1185">Reference proteome</keyword>
<dbReference type="Pfam" id="PF04055">
    <property type="entry name" value="Radical_SAM"/>
    <property type="match status" value="1"/>
</dbReference>
<keyword evidence="6" id="KW-0411">Iron-sulfur</keyword>
<evidence type="ECO:0000256" key="5">
    <source>
        <dbReference type="ARBA" id="ARBA00023004"/>
    </source>
</evidence>
<comment type="similarity">
    <text evidence="7">Belongs to the radical SAM superfamily. Anaerobic sulfatase-maturating enzyme family.</text>
</comment>
<dbReference type="PROSITE" id="PS01305">
    <property type="entry name" value="MOAA_NIFB_PQQE"/>
    <property type="match status" value="1"/>
</dbReference>
<comment type="cofactor">
    <cofactor evidence="1">
        <name>[4Fe-4S] cluster</name>
        <dbReference type="ChEBI" id="CHEBI:49883"/>
    </cofactor>
</comment>
<evidence type="ECO:0000313" key="9">
    <source>
        <dbReference type="EMBL" id="MBM6738927.1"/>
    </source>
</evidence>
<evidence type="ECO:0000256" key="4">
    <source>
        <dbReference type="ARBA" id="ARBA00022723"/>
    </source>
</evidence>
<accession>A0ABS2EBF2</accession>
<dbReference type="InterPro" id="IPR058240">
    <property type="entry name" value="rSAM_sf"/>
</dbReference>
<evidence type="ECO:0000256" key="3">
    <source>
        <dbReference type="ARBA" id="ARBA00022691"/>
    </source>
</evidence>
<dbReference type="InterPro" id="IPR023867">
    <property type="entry name" value="Sulphatase_maturase_rSAM"/>
</dbReference>
<evidence type="ECO:0000256" key="1">
    <source>
        <dbReference type="ARBA" id="ARBA00001966"/>
    </source>
</evidence>
<dbReference type="Proteomes" id="UP000716906">
    <property type="component" value="Unassembled WGS sequence"/>
</dbReference>
<evidence type="ECO:0000313" key="10">
    <source>
        <dbReference type="Proteomes" id="UP000716906"/>
    </source>
</evidence>
<keyword evidence="4" id="KW-0479">Metal-binding</keyword>
<organism evidence="9 10">
    <name type="scientific">Faecalicatena fissicatena</name>
    <dbReference type="NCBI Taxonomy" id="290055"/>
    <lineage>
        <taxon>Bacteria</taxon>
        <taxon>Bacillati</taxon>
        <taxon>Bacillota</taxon>
        <taxon>Clostridia</taxon>
        <taxon>Lachnospirales</taxon>
        <taxon>Lachnospiraceae</taxon>
        <taxon>Faecalicatena</taxon>
    </lineage>
</organism>
<dbReference type="SFLD" id="SFLDG01384">
    <property type="entry name" value="thioether_bond_formation_requi"/>
    <property type="match status" value="1"/>
</dbReference>
<dbReference type="RefSeq" id="WP_205156263.1">
    <property type="nucleotide sequence ID" value="NZ_JACLYY010000013.1"/>
</dbReference>
<sequence>MKSEELSRQESIEFLQRLLEQGDFKRLGKTFKTRQKYYFYDRGTGKVLECGKGLYDLLCCLERNNNVDDYDKIDKNFVEEVHELKEAFETEKVLQAPEVKQFGGTNINYLEESINEHLEQMTLELTERCNLRCKYCIYGSENLDNRDFGNNDMSFEIAKKAIDYAAAHSGKSISIVFYGGEPLLKFDLLKECVEYCEDRLQDKELTFNMTSNMVLMDEEKANYFAKKKNFMITCSLDGPELIHDENRVFPDGKGSFQKTYQGLKNFVTAIEDKETVSERVSISMVVTPPYTTAKLEDMKEFYESIKEWLPLKVVKNVAYVDYGNHDVVSEEVYSGDNKDRDPIGNWSQEYLQTQGGLDDEKLFTSDGLIKGLYRIHARRLCEEPIESFTFNGCCTPANRRLYVTVDGKFKVCEKIGFSPYIGDIDKGIDLDAIKKYYIDDYMKNSIPECQKCWAVHLCSICYECCYTKEGINMVHKNEACKLERATWAQKLADYHEILETSPEKLEFLNTIHID</sequence>
<dbReference type="SUPFAM" id="SSF102114">
    <property type="entry name" value="Radical SAM enzymes"/>
    <property type="match status" value="1"/>
</dbReference>
<dbReference type="EMBL" id="JACLYY010000013">
    <property type="protein sequence ID" value="MBM6738927.1"/>
    <property type="molecule type" value="Genomic_DNA"/>
</dbReference>
<dbReference type="InterPro" id="IPR013785">
    <property type="entry name" value="Aldolase_TIM"/>
</dbReference>
<comment type="caution">
    <text evidence="9">The sequence shown here is derived from an EMBL/GenBank/DDBJ whole genome shotgun (WGS) entry which is preliminary data.</text>
</comment>
<dbReference type="SFLD" id="SFLDS00029">
    <property type="entry name" value="Radical_SAM"/>
    <property type="match status" value="1"/>
</dbReference>
<gene>
    <name evidence="9" type="ORF">H7U36_12585</name>
</gene>
<keyword evidence="2" id="KW-0004">4Fe-4S</keyword>
<dbReference type="PANTHER" id="PTHR43273">
    <property type="entry name" value="ANAEROBIC SULFATASE-MATURATING ENZYME HOMOLOG ASLB-RELATED"/>
    <property type="match status" value="1"/>
</dbReference>
<dbReference type="CDD" id="cd01335">
    <property type="entry name" value="Radical_SAM"/>
    <property type="match status" value="1"/>
</dbReference>
<feature type="domain" description="Radical SAM core" evidence="8">
    <location>
        <begin position="124"/>
        <end position="301"/>
    </location>
</feature>
<dbReference type="SFLD" id="SFLDG01386">
    <property type="entry name" value="main_SPASM_domain-containing"/>
    <property type="match status" value="1"/>
</dbReference>
<keyword evidence="5" id="KW-0408">Iron</keyword>
<evidence type="ECO:0000256" key="6">
    <source>
        <dbReference type="ARBA" id="ARBA00023014"/>
    </source>
</evidence>
<name>A0ABS2EBF2_9FIRM</name>
<reference evidence="9 10" key="1">
    <citation type="journal article" date="2021" name="Sci. Rep.">
        <title>The distribution of antibiotic resistance genes in chicken gut microbiota commensals.</title>
        <authorList>
            <person name="Juricova H."/>
            <person name="Matiasovicova J."/>
            <person name="Kubasova T."/>
            <person name="Cejkova D."/>
            <person name="Rychlik I."/>
        </authorList>
    </citation>
    <scope>NUCLEOTIDE SEQUENCE [LARGE SCALE GENOMIC DNA]</scope>
    <source>
        <strain evidence="9 10">An773</strain>
    </source>
</reference>
<proteinExistence type="inferred from homology"/>
<dbReference type="InterPro" id="IPR000385">
    <property type="entry name" value="MoaA_NifB_PqqE_Fe-S-bd_CS"/>
</dbReference>